<dbReference type="AlphaFoldDB" id="A0A9P5XFA6"/>
<reference evidence="3" key="1">
    <citation type="submission" date="2020-11" db="EMBL/GenBank/DDBJ databases">
        <authorList>
            <consortium name="DOE Joint Genome Institute"/>
            <person name="Ahrendt S."/>
            <person name="Riley R."/>
            <person name="Andreopoulos W."/>
            <person name="Labutti K."/>
            <person name="Pangilinan J."/>
            <person name="Ruiz-Duenas F.J."/>
            <person name="Barrasa J.M."/>
            <person name="Sanchez-Garcia M."/>
            <person name="Camarero S."/>
            <person name="Miyauchi S."/>
            <person name="Serrano A."/>
            <person name="Linde D."/>
            <person name="Babiker R."/>
            <person name="Drula E."/>
            <person name="Ayuso-Fernandez I."/>
            <person name="Pacheco R."/>
            <person name="Padilla G."/>
            <person name="Ferreira P."/>
            <person name="Barriuso J."/>
            <person name="Kellner H."/>
            <person name="Castanera R."/>
            <person name="Alfaro M."/>
            <person name="Ramirez L."/>
            <person name="Pisabarro A.G."/>
            <person name="Kuo A."/>
            <person name="Tritt A."/>
            <person name="Lipzen A."/>
            <person name="He G."/>
            <person name="Yan M."/>
            <person name="Ng V."/>
            <person name="Cullen D."/>
            <person name="Martin F."/>
            <person name="Rosso M.-N."/>
            <person name="Henrissat B."/>
            <person name="Hibbett D."/>
            <person name="Martinez A.T."/>
            <person name="Grigoriev I.V."/>
        </authorList>
    </citation>
    <scope>NUCLEOTIDE SEQUENCE</scope>
    <source>
        <strain evidence="3">MF-IS2</strain>
    </source>
</reference>
<feature type="transmembrane region" description="Helical" evidence="1">
    <location>
        <begin position="72"/>
        <end position="94"/>
    </location>
</feature>
<keyword evidence="1" id="KW-0812">Transmembrane</keyword>
<dbReference type="EMBL" id="MU151117">
    <property type="protein sequence ID" value="KAF9449929.1"/>
    <property type="molecule type" value="Genomic_DNA"/>
</dbReference>
<feature type="transmembrane region" description="Helical" evidence="1">
    <location>
        <begin position="106"/>
        <end position="131"/>
    </location>
</feature>
<organism evidence="3 4">
    <name type="scientific">Macrolepiota fuliginosa MF-IS2</name>
    <dbReference type="NCBI Taxonomy" id="1400762"/>
    <lineage>
        <taxon>Eukaryota</taxon>
        <taxon>Fungi</taxon>
        <taxon>Dikarya</taxon>
        <taxon>Basidiomycota</taxon>
        <taxon>Agaricomycotina</taxon>
        <taxon>Agaricomycetes</taxon>
        <taxon>Agaricomycetidae</taxon>
        <taxon>Agaricales</taxon>
        <taxon>Agaricineae</taxon>
        <taxon>Agaricaceae</taxon>
        <taxon>Macrolepiota</taxon>
    </lineage>
</organism>
<evidence type="ECO:0000313" key="3">
    <source>
        <dbReference type="EMBL" id="KAF9449929.1"/>
    </source>
</evidence>
<name>A0A9P5XFA6_9AGAR</name>
<feature type="transmembrane region" description="Helical" evidence="1">
    <location>
        <begin position="27"/>
        <end position="52"/>
    </location>
</feature>
<comment type="caution">
    <text evidence="3">The sequence shown here is derived from an EMBL/GenBank/DDBJ whole genome shotgun (WGS) entry which is preliminary data.</text>
</comment>
<proteinExistence type="predicted"/>
<evidence type="ECO:0000259" key="2">
    <source>
        <dbReference type="Pfam" id="PF20152"/>
    </source>
</evidence>
<gene>
    <name evidence="3" type="ORF">P691DRAFT_702393</name>
</gene>
<dbReference type="Pfam" id="PF20152">
    <property type="entry name" value="DUF6534"/>
    <property type="match status" value="1"/>
</dbReference>
<feature type="transmembrane region" description="Helical" evidence="1">
    <location>
        <begin position="228"/>
        <end position="247"/>
    </location>
</feature>
<dbReference type="OrthoDB" id="3223377at2759"/>
<keyword evidence="4" id="KW-1185">Reference proteome</keyword>
<feature type="transmembrane region" description="Helical" evidence="1">
    <location>
        <begin position="151"/>
        <end position="177"/>
    </location>
</feature>
<dbReference type="InterPro" id="IPR045339">
    <property type="entry name" value="DUF6534"/>
</dbReference>
<evidence type="ECO:0000313" key="4">
    <source>
        <dbReference type="Proteomes" id="UP000807342"/>
    </source>
</evidence>
<keyword evidence="1" id="KW-1133">Transmembrane helix</keyword>
<dbReference type="Proteomes" id="UP000807342">
    <property type="component" value="Unassembled WGS sequence"/>
</dbReference>
<evidence type="ECO:0000256" key="1">
    <source>
        <dbReference type="SAM" id="Phobius"/>
    </source>
</evidence>
<feature type="domain" description="DUF6534" evidence="2">
    <location>
        <begin position="164"/>
        <end position="250"/>
    </location>
</feature>
<dbReference type="PANTHER" id="PTHR40465">
    <property type="entry name" value="CHROMOSOME 1, WHOLE GENOME SHOTGUN SEQUENCE"/>
    <property type="match status" value="1"/>
</dbReference>
<protein>
    <recommendedName>
        <fullName evidence="2">DUF6534 domain-containing protein</fullName>
    </recommendedName>
</protein>
<accession>A0A9P5XFA6</accession>
<dbReference type="PANTHER" id="PTHR40465:SF1">
    <property type="entry name" value="DUF6534 DOMAIN-CONTAINING PROTEIN"/>
    <property type="match status" value="1"/>
</dbReference>
<keyword evidence="1" id="KW-0472">Membrane</keyword>
<feature type="transmembrane region" description="Helical" evidence="1">
    <location>
        <begin position="198"/>
        <end position="222"/>
    </location>
</feature>
<sequence length="292" mass="32191">MFLFGITTVQTYLYYLAFPNDRMALKYLVYGIHAIGTFQTGLTLHDLFVLYVSRYGYIKPKMPNDQPDWNSGLYFIVTIPICGSIVSCAVQLFYADRIRRLTGHIFIPSLLCALAMLQCAGAIMVAAGTYPPQIGNKDPGPPDGAPQQMNGIGFIGSLLWSSTSSACDVLIAICMLFHLWKLREFVMHSELPGRISKLMIIIVETGTLTAVVAISFILTFLLAPGGFFMIPGLSVGKFYAISLLAILNNRFRIVGGRQRQDPFFIVPSTPFEVDTITSSTPHFVSVTNTPLP</sequence>